<feature type="region of interest" description="Disordered" evidence="4">
    <location>
        <begin position="37"/>
        <end position="66"/>
    </location>
</feature>
<dbReference type="GO" id="GO:0009424">
    <property type="term" value="C:bacterial-type flagellum hook"/>
    <property type="evidence" value="ECO:0007669"/>
    <property type="project" value="TreeGrafter"/>
</dbReference>
<dbReference type="EMBL" id="MLJW01000210">
    <property type="protein sequence ID" value="OIQ93338.1"/>
    <property type="molecule type" value="Genomic_DNA"/>
</dbReference>
<comment type="caution">
    <text evidence="6">The sequence shown here is derived from an EMBL/GenBank/DDBJ whole genome shotgun (WGS) entry which is preliminary data.</text>
</comment>
<evidence type="ECO:0000256" key="2">
    <source>
        <dbReference type="ARBA" id="ARBA00009677"/>
    </source>
</evidence>
<evidence type="ECO:0000313" key="6">
    <source>
        <dbReference type="EMBL" id="OIQ93338.1"/>
    </source>
</evidence>
<evidence type="ECO:0000256" key="4">
    <source>
        <dbReference type="SAM" id="MobiDB-lite"/>
    </source>
</evidence>
<evidence type="ECO:0000259" key="5">
    <source>
        <dbReference type="Pfam" id="PF06429"/>
    </source>
</evidence>
<organism evidence="6">
    <name type="scientific">mine drainage metagenome</name>
    <dbReference type="NCBI Taxonomy" id="410659"/>
    <lineage>
        <taxon>unclassified sequences</taxon>
        <taxon>metagenomes</taxon>
        <taxon>ecological metagenomes</taxon>
    </lineage>
</organism>
<dbReference type="PANTHER" id="PTHR30435">
    <property type="entry name" value="FLAGELLAR PROTEIN"/>
    <property type="match status" value="1"/>
</dbReference>
<dbReference type="GO" id="GO:0005829">
    <property type="term" value="C:cytosol"/>
    <property type="evidence" value="ECO:0007669"/>
    <property type="project" value="TreeGrafter"/>
</dbReference>
<comment type="similarity">
    <text evidence="2">Belongs to the flagella basal body rod proteins family.</text>
</comment>
<keyword evidence="3" id="KW-0975">Bacterial flagellum</keyword>
<sequence>MQATYDNGLTKDLGTIAVCTFQDPNALIPVGDSQWQENKSTIGGSGQAQINSPGASGSGILQPSATEGSNVDLTAQLVDMITQQRNYQANAQTIKTMDSIMQTLINLR</sequence>
<dbReference type="GO" id="GO:0071978">
    <property type="term" value="P:bacterial-type flagellum-dependent swarming motility"/>
    <property type="evidence" value="ECO:0007669"/>
    <property type="project" value="TreeGrafter"/>
</dbReference>
<keyword evidence="6" id="KW-0966">Cell projection</keyword>
<feature type="domain" description="Flagellar basal-body/hook protein C-terminal" evidence="5">
    <location>
        <begin position="64"/>
        <end position="107"/>
    </location>
</feature>
<dbReference type="Pfam" id="PF06429">
    <property type="entry name" value="Flg_bbr_C"/>
    <property type="match status" value="1"/>
</dbReference>
<dbReference type="SUPFAM" id="SSF117143">
    <property type="entry name" value="Flagellar hook protein flgE"/>
    <property type="match status" value="1"/>
</dbReference>
<evidence type="ECO:0000256" key="1">
    <source>
        <dbReference type="ARBA" id="ARBA00004117"/>
    </source>
</evidence>
<protein>
    <submittedName>
        <fullName evidence="6">Flagellar hook protein FlgE</fullName>
    </submittedName>
</protein>
<dbReference type="PANTHER" id="PTHR30435:SF1">
    <property type="entry name" value="FLAGELLAR HOOK PROTEIN FLGE"/>
    <property type="match status" value="1"/>
</dbReference>
<proteinExistence type="inferred from homology"/>
<dbReference type="AlphaFoldDB" id="A0A1J5RDC4"/>
<dbReference type="NCBIfam" id="TIGR03506">
    <property type="entry name" value="FlgEFG_subfam"/>
    <property type="match status" value="1"/>
</dbReference>
<gene>
    <name evidence="6" type="primary">flgE_6</name>
    <name evidence="6" type="ORF">GALL_247600</name>
</gene>
<comment type="subcellular location">
    <subcellularLocation>
        <location evidence="1">Bacterial flagellum basal body</location>
    </subcellularLocation>
</comment>
<dbReference type="InterPro" id="IPR020013">
    <property type="entry name" value="Flagellar_FlgE/F/G"/>
</dbReference>
<keyword evidence="6" id="KW-0282">Flagellum</keyword>
<evidence type="ECO:0000256" key="3">
    <source>
        <dbReference type="ARBA" id="ARBA00023143"/>
    </source>
</evidence>
<keyword evidence="6" id="KW-0969">Cilium</keyword>
<accession>A0A1J5RDC4</accession>
<dbReference type="GO" id="GO:0009425">
    <property type="term" value="C:bacterial-type flagellum basal body"/>
    <property type="evidence" value="ECO:0007669"/>
    <property type="project" value="UniProtKB-SubCell"/>
</dbReference>
<dbReference type="InterPro" id="IPR010930">
    <property type="entry name" value="Flg_bb/hook_C_dom"/>
</dbReference>
<dbReference type="InterPro" id="IPR037925">
    <property type="entry name" value="FlgE/F/G-like"/>
</dbReference>
<name>A0A1J5RDC4_9ZZZZ</name>
<reference evidence="6" key="1">
    <citation type="submission" date="2016-10" db="EMBL/GenBank/DDBJ databases">
        <title>Sequence of Gallionella enrichment culture.</title>
        <authorList>
            <person name="Poehlein A."/>
            <person name="Muehling M."/>
            <person name="Daniel R."/>
        </authorList>
    </citation>
    <scope>NUCLEOTIDE SEQUENCE</scope>
</reference>